<feature type="compositionally biased region" description="Basic and acidic residues" evidence="1">
    <location>
        <begin position="1"/>
        <end position="10"/>
    </location>
</feature>
<feature type="region of interest" description="Disordered" evidence="1">
    <location>
        <begin position="170"/>
        <end position="207"/>
    </location>
</feature>
<proteinExistence type="predicted"/>
<name>A0A397SJJ9_9GLOM</name>
<evidence type="ECO:0000313" key="2">
    <source>
        <dbReference type="EMBL" id="RIA85069.1"/>
    </source>
</evidence>
<dbReference type="OrthoDB" id="2420801at2759"/>
<dbReference type="STRING" id="658196.A0A397SJJ9"/>
<sequence length="227" mass="27685">MLKDKIERGLHPRIKPPRATFYNQQISDTDRQYMQKGAERDPRQNNNRYKENGRQNHFSRGMRGRSPAIEYRPSSTGYHRSRRSRSPYRYEKEVTNSEYRRYPRNRSRSASLRRDIRGPNDYSARSVSPGRFRMSEYDERYYFRNSGPEFRDKYIPRGMSMSIYEESRHGGHNERYEDRPRSFGRSRSPIGYPGCRRQNGWHGEQYDRERPGYEFRDHEFSARRRRW</sequence>
<evidence type="ECO:0000256" key="1">
    <source>
        <dbReference type="SAM" id="MobiDB-lite"/>
    </source>
</evidence>
<comment type="caution">
    <text evidence="2">The sequence shown here is derived from an EMBL/GenBank/DDBJ whole genome shotgun (WGS) entry which is preliminary data.</text>
</comment>
<accession>A0A397SJJ9</accession>
<reference evidence="2 3" key="1">
    <citation type="submission" date="2018-06" db="EMBL/GenBank/DDBJ databases">
        <title>Comparative genomics reveals the genomic features of Rhizophagus irregularis, R. cerebriforme, R. diaphanum and Gigaspora rosea, and their symbiotic lifestyle signature.</title>
        <authorList>
            <person name="Morin E."/>
            <person name="San Clemente H."/>
            <person name="Chen E.C.H."/>
            <person name="De La Providencia I."/>
            <person name="Hainaut M."/>
            <person name="Kuo A."/>
            <person name="Kohler A."/>
            <person name="Murat C."/>
            <person name="Tang N."/>
            <person name="Roy S."/>
            <person name="Loubradou J."/>
            <person name="Henrissat B."/>
            <person name="Grigoriev I.V."/>
            <person name="Corradi N."/>
            <person name="Roux C."/>
            <person name="Martin F.M."/>
        </authorList>
    </citation>
    <scope>NUCLEOTIDE SEQUENCE [LARGE SCALE GENOMIC DNA]</scope>
    <source>
        <strain evidence="2 3">DAOM 227022</strain>
    </source>
</reference>
<feature type="compositionally biased region" description="Basic and acidic residues" evidence="1">
    <location>
        <begin position="28"/>
        <end position="54"/>
    </location>
</feature>
<feature type="compositionally biased region" description="Basic and acidic residues" evidence="1">
    <location>
        <begin position="88"/>
        <end position="101"/>
    </location>
</feature>
<feature type="region of interest" description="Disordered" evidence="1">
    <location>
        <begin position="1"/>
        <end position="127"/>
    </location>
</feature>
<evidence type="ECO:0000313" key="3">
    <source>
        <dbReference type="Proteomes" id="UP000265703"/>
    </source>
</evidence>
<keyword evidence="3" id="KW-1185">Reference proteome</keyword>
<gene>
    <name evidence="2" type="ORF">C1645_782743</name>
</gene>
<dbReference type="AlphaFoldDB" id="A0A397SJJ9"/>
<protein>
    <submittedName>
        <fullName evidence="2">Uncharacterized protein</fullName>
    </submittedName>
</protein>
<dbReference type="Proteomes" id="UP000265703">
    <property type="component" value="Unassembled WGS sequence"/>
</dbReference>
<dbReference type="EMBL" id="QKYT01000450">
    <property type="protein sequence ID" value="RIA85069.1"/>
    <property type="molecule type" value="Genomic_DNA"/>
</dbReference>
<organism evidence="2 3">
    <name type="scientific">Glomus cerebriforme</name>
    <dbReference type="NCBI Taxonomy" id="658196"/>
    <lineage>
        <taxon>Eukaryota</taxon>
        <taxon>Fungi</taxon>
        <taxon>Fungi incertae sedis</taxon>
        <taxon>Mucoromycota</taxon>
        <taxon>Glomeromycotina</taxon>
        <taxon>Glomeromycetes</taxon>
        <taxon>Glomerales</taxon>
        <taxon>Glomeraceae</taxon>
        <taxon>Glomus</taxon>
    </lineage>
</organism>
<feature type="compositionally biased region" description="Basic and acidic residues" evidence="1">
    <location>
        <begin position="170"/>
        <end position="181"/>
    </location>
</feature>